<dbReference type="AlphaFoldDB" id="A0A0H2RX75"/>
<dbReference type="InterPro" id="IPR036864">
    <property type="entry name" value="Zn2-C6_fun-type_DNA-bd_sf"/>
</dbReference>
<reference evidence="3 4" key="1">
    <citation type="submission" date="2015-04" db="EMBL/GenBank/DDBJ databases">
        <title>Complete genome sequence of Schizopora paradoxa KUC8140, a cosmopolitan wood degrader in East Asia.</title>
        <authorList>
            <consortium name="DOE Joint Genome Institute"/>
            <person name="Min B."/>
            <person name="Park H."/>
            <person name="Jang Y."/>
            <person name="Kim J.-J."/>
            <person name="Kim K.H."/>
            <person name="Pangilinan J."/>
            <person name="Lipzen A."/>
            <person name="Riley R."/>
            <person name="Grigoriev I.V."/>
            <person name="Spatafora J.W."/>
            <person name="Choi I.-G."/>
        </authorList>
    </citation>
    <scope>NUCLEOTIDE SEQUENCE [LARGE SCALE GENOMIC DNA]</scope>
    <source>
        <strain evidence="3 4">KUC8140</strain>
    </source>
</reference>
<dbReference type="CDD" id="cd00067">
    <property type="entry name" value="GAL4"/>
    <property type="match status" value="1"/>
</dbReference>
<accession>A0A0H2RX75</accession>
<dbReference type="InParanoid" id="A0A0H2RX75"/>
<dbReference type="EMBL" id="KQ085919">
    <property type="protein sequence ID" value="KLO16227.1"/>
    <property type="molecule type" value="Genomic_DNA"/>
</dbReference>
<name>A0A0H2RX75_9AGAM</name>
<organism evidence="3 4">
    <name type="scientific">Schizopora paradoxa</name>
    <dbReference type="NCBI Taxonomy" id="27342"/>
    <lineage>
        <taxon>Eukaryota</taxon>
        <taxon>Fungi</taxon>
        <taxon>Dikarya</taxon>
        <taxon>Basidiomycota</taxon>
        <taxon>Agaricomycotina</taxon>
        <taxon>Agaricomycetes</taxon>
        <taxon>Hymenochaetales</taxon>
        <taxon>Schizoporaceae</taxon>
        <taxon>Schizopora</taxon>
    </lineage>
</organism>
<gene>
    <name evidence="3" type="ORF">SCHPADRAFT_227178</name>
</gene>
<sequence length="196" mass="21346">MAPSRNSPPSETANPRALAARARCLNCCVTCKRYHRKCDNGSPCGTCIQKKRKCVRETPSPKEPACVEERQVSPMDSDYSRSNASSPPNSSDPGSPVNTSSPGSWYADSPPSTPSEVNMTLEDYHDPGATWVSELASRGWFRITEWFPIVTNGEQVVQVYLDLNQKIVGHAVIGSIVGFISVRSFPIININTAQSG</sequence>
<dbReference type="Proteomes" id="UP000053477">
    <property type="component" value="Unassembled WGS sequence"/>
</dbReference>
<keyword evidence="4" id="KW-1185">Reference proteome</keyword>
<feature type="compositionally biased region" description="Low complexity" evidence="1">
    <location>
        <begin position="80"/>
        <end position="98"/>
    </location>
</feature>
<proteinExistence type="predicted"/>
<feature type="domain" description="Zn(2)-C6 fungal-type" evidence="2">
    <location>
        <begin position="27"/>
        <end position="56"/>
    </location>
</feature>
<dbReference type="GO" id="GO:0008270">
    <property type="term" value="F:zinc ion binding"/>
    <property type="evidence" value="ECO:0007669"/>
    <property type="project" value="InterPro"/>
</dbReference>
<evidence type="ECO:0000256" key="1">
    <source>
        <dbReference type="SAM" id="MobiDB-lite"/>
    </source>
</evidence>
<dbReference type="InterPro" id="IPR001138">
    <property type="entry name" value="Zn2Cys6_DnaBD"/>
</dbReference>
<feature type="region of interest" description="Disordered" evidence="1">
    <location>
        <begin position="56"/>
        <end position="121"/>
    </location>
</feature>
<evidence type="ECO:0000313" key="4">
    <source>
        <dbReference type="Proteomes" id="UP000053477"/>
    </source>
</evidence>
<protein>
    <recommendedName>
        <fullName evidence="2">Zn(2)-C6 fungal-type domain-containing protein</fullName>
    </recommendedName>
</protein>
<evidence type="ECO:0000259" key="2">
    <source>
        <dbReference type="PROSITE" id="PS50048"/>
    </source>
</evidence>
<dbReference type="SUPFAM" id="SSF57701">
    <property type="entry name" value="Zn2/Cys6 DNA-binding domain"/>
    <property type="match status" value="1"/>
</dbReference>
<feature type="compositionally biased region" description="Basic and acidic residues" evidence="1">
    <location>
        <begin position="56"/>
        <end position="71"/>
    </location>
</feature>
<dbReference type="PROSITE" id="PS50048">
    <property type="entry name" value="ZN2_CY6_FUNGAL_2"/>
    <property type="match status" value="1"/>
</dbReference>
<dbReference type="GO" id="GO:0000981">
    <property type="term" value="F:DNA-binding transcription factor activity, RNA polymerase II-specific"/>
    <property type="evidence" value="ECO:0007669"/>
    <property type="project" value="InterPro"/>
</dbReference>
<evidence type="ECO:0000313" key="3">
    <source>
        <dbReference type="EMBL" id="KLO16227.1"/>
    </source>
</evidence>